<feature type="transmembrane region" description="Helical" evidence="1">
    <location>
        <begin position="65"/>
        <end position="85"/>
    </location>
</feature>
<keyword evidence="4" id="KW-1185">Reference proteome</keyword>
<keyword evidence="1" id="KW-0812">Transmembrane</keyword>
<dbReference type="EMBL" id="JAGGLB010000059">
    <property type="protein sequence ID" value="MBP1996861.1"/>
    <property type="molecule type" value="Genomic_DNA"/>
</dbReference>
<dbReference type="Proteomes" id="UP001519287">
    <property type="component" value="Unassembled WGS sequence"/>
</dbReference>
<dbReference type="Gene3D" id="1.20.810.10">
    <property type="entry name" value="Cytochrome Bc1 Complex, Chain C"/>
    <property type="match status" value="1"/>
</dbReference>
<organism evidence="3 4">
    <name type="scientific">Paenibacillus eucommiae</name>
    <dbReference type="NCBI Taxonomy" id="1355755"/>
    <lineage>
        <taxon>Bacteria</taxon>
        <taxon>Bacillati</taxon>
        <taxon>Bacillota</taxon>
        <taxon>Bacilli</taxon>
        <taxon>Bacillales</taxon>
        <taxon>Paenibacillaceae</taxon>
        <taxon>Paenibacillus</taxon>
    </lineage>
</organism>
<evidence type="ECO:0000259" key="2">
    <source>
        <dbReference type="Pfam" id="PF00033"/>
    </source>
</evidence>
<protein>
    <submittedName>
        <fullName evidence="3">Menaquinol-cytochrome c reductase cytochrome b subunit</fullName>
    </submittedName>
</protein>
<dbReference type="InterPro" id="IPR005797">
    <property type="entry name" value="Cyt_b/b6_N"/>
</dbReference>
<dbReference type="Pfam" id="PF00033">
    <property type="entry name" value="Cytochrome_B"/>
    <property type="match status" value="1"/>
</dbReference>
<dbReference type="RefSeq" id="WP_281068952.1">
    <property type="nucleotide sequence ID" value="NZ_JAGGLB010000059.1"/>
</dbReference>
<reference evidence="3 4" key="1">
    <citation type="submission" date="2021-03" db="EMBL/GenBank/DDBJ databases">
        <title>Genomic Encyclopedia of Type Strains, Phase IV (KMG-IV): sequencing the most valuable type-strain genomes for metagenomic binning, comparative biology and taxonomic classification.</title>
        <authorList>
            <person name="Goeker M."/>
        </authorList>
    </citation>
    <scope>NUCLEOTIDE SEQUENCE [LARGE SCALE GENOMIC DNA]</scope>
    <source>
        <strain evidence="3 4">DSM 26048</strain>
    </source>
</reference>
<proteinExistence type="predicted"/>
<sequence length="95" mass="11268">MRKKGIFQALLTGFICVFAFYAFQVLQGMYLTMKYVPDIAKAYESVDYLQNKVSFGVRYNPVWDVIEFLGLMLLGMLVYYMGRVLRRKYFSGRYR</sequence>
<name>A0ABS4JAJ1_9BACL</name>
<feature type="domain" description="Cytochrome b/b6 N-terminal region profile" evidence="2">
    <location>
        <begin position="13"/>
        <end position="84"/>
    </location>
</feature>
<feature type="transmembrane region" description="Helical" evidence="1">
    <location>
        <begin position="7"/>
        <end position="26"/>
    </location>
</feature>
<keyword evidence="1" id="KW-0472">Membrane</keyword>
<dbReference type="InterPro" id="IPR016174">
    <property type="entry name" value="Di-haem_cyt_TM"/>
</dbReference>
<keyword evidence="1" id="KW-1133">Transmembrane helix</keyword>
<evidence type="ECO:0000313" key="3">
    <source>
        <dbReference type="EMBL" id="MBP1996861.1"/>
    </source>
</evidence>
<accession>A0ABS4JAJ1</accession>
<comment type="caution">
    <text evidence="3">The sequence shown here is derived from an EMBL/GenBank/DDBJ whole genome shotgun (WGS) entry which is preliminary data.</text>
</comment>
<gene>
    <name evidence="3" type="ORF">J2Z66_008539</name>
</gene>
<evidence type="ECO:0000313" key="4">
    <source>
        <dbReference type="Proteomes" id="UP001519287"/>
    </source>
</evidence>
<evidence type="ECO:0000256" key="1">
    <source>
        <dbReference type="SAM" id="Phobius"/>
    </source>
</evidence>
<dbReference type="InterPro" id="IPR027387">
    <property type="entry name" value="Cytb/b6-like_sf"/>
</dbReference>
<dbReference type="SUPFAM" id="SSF81342">
    <property type="entry name" value="Transmembrane di-heme cytochromes"/>
    <property type="match status" value="1"/>
</dbReference>